<keyword evidence="5" id="KW-0812">Transmembrane</keyword>
<dbReference type="CDD" id="cd11386">
    <property type="entry name" value="MCP_signal"/>
    <property type="match status" value="1"/>
</dbReference>
<dbReference type="Pfam" id="PF00672">
    <property type="entry name" value="HAMP"/>
    <property type="match status" value="1"/>
</dbReference>
<keyword evidence="5" id="KW-1133">Transmembrane helix</keyword>
<dbReference type="PANTHER" id="PTHR32089">
    <property type="entry name" value="METHYL-ACCEPTING CHEMOTAXIS PROTEIN MCPB"/>
    <property type="match status" value="1"/>
</dbReference>
<evidence type="ECO:0000256" key="1">
    <source>
        <dbReference type="ARBA" id="ARBA00004370"/>
    </source>
</evidence>
<proteinExistence type="inferred from homology"/>
<gene>
    <name evidence="8" type="ORF">GCM10011502_22840</name>
</gene>
<keyword evidence="9" id="KW-1185">Reference proteome</keyword>
<dbReference type="Proteomes" id="UP000646152">
    <property type="component" value="Unassembled WGS sequence"/>
</dbReference>
<evidence type="ECO:0000256" key="5">
    <source>
        <dbReference type="SAM" id="Phobius"/>
    </source>
</evidence>
<dbReference type="SUPFAM" id="SSF55785">
    <property type="entry name" value="PYP-like sensor domain (PAS domain)"/>
    <property type="match status" value="1"/>
</dbReference>
<comment type="caution">
    <text evidence="8">The sequence shown here is derived from an EMBL/GenBank/DDBJ whole genome shotgun (WGS) entry which is preliminary data.</text>
</comment>
<dbReference type="PRINTS" id="PR00260">
    <property type="entry name" value="CHEMTRNSDUCR"/>
</dbReference>
<dbReference type="SMART" id="SM00283">
    <property type="entry name" value="MA"/>
    <property type="match status" value="1"/>
</dbReference>
<feature type="transmembrane region" description="Helical" evidence="5">
    <location>
        <begin position="126"/>
        <end position="149"/>
    </location>
</feature>
<protein>
    <submittedName>
        <fullName evidence="8">Methyl-accepting chemotaxis protein</fullName>
    </submittedName>
</protein>
<evidence type="ECO:0000256" key="2">
    <source>
        <dbReference type="ARBA" id="ARBA00023224"/>
    </source>
</evidence>
<dbReference type="NCBIfam" id="TIGR00229">
    <property type="entry name" value="sensory_box"/>
    <property type="match status" value="1"/>
</dbReference>
<dbReference type="Gene3D" id="3.30.450.20">
    <property type="entry name" value="PAS domain"/>
    <property type="match status" value="1"/>
</dbReference>
<comment type="similarity">
    <text evidence="3">Belongs to the methyl-accepting chemotaxis (MCP) protein family.</text>
</comment>
<comment type="subcellular location">
    <subcellularLocation>
        <location evidence="1">Membrane</location>
    </subcellularLocation>
</comment>
<dbReference type="InterPro" id="IPR004090">
    <property type="entry name" value="Chemotax_Me-accpt_rcpt"/>
</dbReference>
<name>A0ABQ1IS67_9GAMM</name>
<dbReference type="PROSITE" id="PS50885">
    <property type="entry name" value="HAMP"/>
    <property type="match status" value="1"/>
</dbReference>
<dbReference type="Pfam" id="PF08447">
    <property type="entry name" value="PAS_3"/>
    <property type="match status" value="1"/>
</dbReference>
<dbReference type="SUPFAM" id="SSF58104">
    <property type="entry name" value="Methyl-accepting chemotaxis protein (MCP) signaling domain"/>
    <property type="match status" value="1"/>
</dbReference>
<dbReference type="PROSITE" id="PS50111">
    <property type="entry name" value="CHEMOTAXIS_TRANSDUC_2"/>
    <property type="match status" value="1"/>
</dbReference>
<dbReference type="CDD" id="cd06225">
    <property type="entry name" value="HAMP"/>
    <property type="match status" value="1"/>
</dbReference>
<evidence type="ECO:0000259" key="7">
    <source>
        <dbReference type="PROSITE" id="PS50885"/>
    </source>
</evidence>
<dbReference type="InterPro" id="IPR003660">
    <property type="entry name" value="HAMP_dom"/>
</dbReference>
<sequence>MSTTSPSSHITYMNQSFIDFSGYEAHELQNHPHNIIRHPDMPAATFEHMWATLKGGSSWMGLVKNRCKNGDHYWVNAYVTPIQRDGKIVEFQSVRTRAEPEQIQAAEQLYGRLRTGKMRFSSRPGLSGWLAMANGALLAGVVLALTVLTGGTLEVGLAMASVGGAASMLLNMALLRPLRRLADRARHYANNPLSQQAYTGRQDELGQIDFALQMAQAEAGAVLGRLSDAAERLGSHTRDLQDELISSDGLTLNQQADTEQIATAINEMVHSIQNVADSAQQAAAAAAQADQDTETGRQLVAETSASIHVLEQKIEQAAGVIHQLEDHGRDISVVLDVIGEIAEQTNLLALNAAIEAARAGEQGRGFAVVADEVRNLAGRTQQSTANIQQMISALQQGTQDAVAAMATSREQAQNSVLHAQQAAGALEGIGLRVKDITEMNHQIATAADQQRSVSEEINSSISNIRVAANSHVDSGRDNRERCNEVVKLTGGLRELFRQFWTQRLNA</sequence>
<dbReference type="Gene3D" id="1.10.287.950">
    <property type="entry name" value="Methyl-accepting chemotaxis protein"/>
    <property type="match status" value="1"/>
</dbReference>
<reference evidence="9" key="1">
    <citation type="journal article" date="2019" name="Int. J. Syst. Evol. Microbiol.">
        <title>The Global Catalogue of Microorganisms (GCM) 10K type strain sequencing project: providing services to taxonomists for standard genome sequencing and annotation.</title>
        <authorList>
            <consortium name="The Broad Institute Genomics Platform"/>
            <consortium name="The Broad Institute Genome Sequencing Center for Infectious Disease"/>
            <person name="Wu L."/>
            <person name="Ma J."/>
        </authorList>
    </citation>
    <scope>NUCLEOTIDE SEQUENCE [LARGE SCALE GENOMIC DNA]</scope>
    <source>
        <strain evidence="9">CGMCC 1.15923</strain>
    </source>
</reference>
<evidence type="ECO:0000313" key="9">
    <source>
        <dbReference type="Proteomes" id="UP000646152"/>
    </source>
</evidence>
<feature type="domain" description="HAMP" evidence="7">
    <location>
        <begin position="172"/>
        <end position="224"/>
    </location>
</feature>
<organism evidence="8 9">
    <name type="scientific">Oceanisphaera marina</name>
    <dbReference type="NCBI Taxonomy" id="2017550"/>
    <lineage>
        <taxon>Bacteria</taxon>
        <taxon>Pseudomonadati</taxon>
        <taxon>Pseudomonadota</taxon>
        <taxon>Gammaproteobacteria</taxon>
        <taxon>Aeromonadales</taxon>
        <taxon>Aeromonadaceae</taxon>
        <taxon>Oceanisphaera</taxon>
    </lineage>
</organism>
<dbReference type="InterPro" id="IPR000014">
    <property type="entry name" value="PAS"/>
</dbReference>
<dbReference type="InterPro" id="IPR035965">
    <property type="entry name" value="PAS-like_dom_sf"/>
</dbReference>
<feature type="domain" description="Methyl-accepting transducer" evidence="6">
    <location>
        <begin position="229"/>
        <end position="465"/>
    </location>
</feature>
<dbReference type="CDD" id="cd00130">
    <property type="entry name" value="PAS"/>
    <property type="match status" value="1"/>
</dbReference>
<evidence type="ECO:0000256" key="3">
    <source>
        <dbReference type="ARBA" id="ARBA00029447"/>
    </source>
</evidence>
<feature type="transmembrane region" description="Helical" evidence="5">
    <location>
        <begin position="155"/>
        <end position="175"/>
    </location>
</feature>
<dbReference type="InterPro" id="IPR013655">
    <property type="entry name" value="PAS_fold_3"/>
</dbReference>
<evidence type="ECO:0000256" key="4">
    <source>
        <dbReference type="PROSITE-ProRule" id="PRU00284"/>
    </source>
</evidence>
<dbReference type="InterPro" id="IPR004089">
    <property type="entry name" value="MCPsignal_dom"/>
</dbReference>
<evidence type="ECO:0000313" key="8">
    <source>
        <dbReference type="EMBL" id="GGB49008.1"/>
    </source>
</evidence>
<dbReference type="EMBL" id="BMKE01000019">
    <property type="protein sequence ID" value="GGB49008.1"/>
    <property type="molecule type" value="Genomic_DNA"/>
</dbReference>
<dbReference type="PANTHER" id="PTHR32089:SF74">
    <property type="entry name" value="METHYL-ACCEPTING CHEMOTAXIS PROTEIN AER"/>
    <property type="match status" value="1"/>
</dbReference>
<keyword evidence="5" id="KW-0472">Membrane</keyword>
<keyword evidence="2 4" id="KW-0807">Transducer</keyword>
<dbReference type="Pfam" id="PF00015">
    <property type="entry name" value="MCPsignal"/>
    <property type="match status" value="1"/>
</dbReference>
<evidence type="ECO:0000259" key="6">
    <source>
        <dbReference type="PROSITE" id="PS50111"/>
    </source>
</evidence>
<accession>A0ABQ1IS67</accession>